<keyword evidence="4" id="KW-1185">Reference proteome</keyword>
<evidence type="ECO:0000313" key="4">
    <source>
        <dbReference type="Proteomes" id="UP001516400"/>
    </source>
</evidence>
<evidence type="ECO:0000313" key="3">
    <source>
        <dbReference type="EMBL" id="KAL3279558.1"/>
    </source>
</evidence>
<gene>
    <name evidence="3" type="ORF">HHI36_017065</name>
</gene>
<dbReference type="EMBL" id="JABFTP020000124">
    <property type="protein sequence ID" value="KAL3279558.1"/>
    <property type="molecule type" value="Genomic_DNA"/>
</dbReference>
<comment type="caution">
    <text evidence="3">The sequence shown here is derived from an EMBL/GenBank/DDBJ whole genome shotgun (WGS) entry which is preliminary data.</text>
</comment>
<keyword evidence="2" id="KW-0472">Membrane</keyword>
<evidence type="ECO:0000256" key="1">
    <source>
        <dbReference type="SAM" id="MobiDB-lite"/>
    </source>
</evidence>
<dbReference type="AlphaFoldDB" id="A0ABD2NLK3"/>
<reference evidence="3 4" key="1">
    <citation type="journal article" date="2021" name="BMC Biol.">
        <title>Horizontally acquired antibacterial genes associated with adaptive radiation of ladybird beetles.</title>
        <authorList>
            <person name="Li H.S."/>
            <person name="Tang X.F."/>
            <person name="Huang Y.H."/>
            <person name="Xu Z.Y."/>
            <person name="Chen M.L."/>
            <person name="Du X.Y."/>
            <person name="Qiu B.Y."/>
            <person name="Chen P.T."/>
            <person name="Zhang W."/>
            <person name="Slipinski A."/>
            <person name="Escalona H.E."/>
            <person name="Waterhouse R.M."/>
            <person name="Zwick A."/>
            <person name="Pang H."/>
        </authorList>
    </citation>
    <scope>NUCLEOTIDE SEQUENCE [LARGE SCALE GENOMIC DNA]</scope>
    <source>
        <strain evidence="3">SYSU2018</strain>
    </source>
</reference>
<dbReference type="Proteomes" id="UP001516400">
    <property type="component" value="Unassembled WGS sequence"/>
</dbReference>
<keyword evidence="2" id="KW-1133">Transmembrane helix</keyword>
<feature type="compositionally biased region" description="Low complexity" evidence="1">
    <location>
        <begin position="143"/>
        <end position="157"/>
    </location>
</feature>
<feature type="transmembrane region" description="Helical" evidence="2">
    <location>
        <begin position="95"/>
        <end position="114"/>
    </location>
</feature>
<feature type="region of interest" description="Disordered" evidence="1">
    <location>
        <begin position="127"/>
        <end position="157"/>
    </location>
</feature>
<sequence>MEAQFNRLTRSIPQQEIVDIIRNNLLPDYMKALVLHDISTIPELTSLCERIEDSLQPHRDYRSTPRRNIIYIIFLRYLNHTMYLQMFVVGMIKNLVISVVIARLNVQFSVLAMTRKELSRHNVQFVEKPHKTRPQSIDVAGPSGQVKSKVQKKNQSS</sequence>
<accession>A0ABD2NLK3</accession>
<evidence type="ECO:0000256" key="2">
    <source>
        <dbReference type="SAM" id="Phobius"/>
    </source>
</evidence>
<organism evidence="3 4">
    <name type="scientific">Cryptolaemus montrouzieri</name>
    <dbReference type="NCBI Taxonomy" id="559131"/>
    <lineage>
        <taxon>Eukaryota</taxon>
        <taxon>Metazoa</taxon>
        <taxon>Ecdysozoa</taxon>
        <taxon>Arthropoda</taxon>
        <taxon>Hexapoda</taxon>
        <taxon>Insecta</taxon>
        <taxon>Pterygota</taxon>
        <taxon>Neoptera</taxon>
        <taxon>Endopterygota</taxon>
        <taxon>Coleoptera</taxon>
        <taxon>Polyphaga</taxon>
        <taxon>Cucujiformia</taxon>
        <taxon>Coccinelloidea</taxon>
        <taxon>Coccinellidae</taxon>
        <taxon>Scymninae</taxon>
        <taxon>Scymnini</taxon>
        <taxon>Cryptolaemus</taxon>
    </lineage>
</organism>
<protein>
    <submittedName>
        <fullName evidence="3">Uncharacterized protein</fullName>
    </submittedName>
</protein>
<keyword evidence="2" id="KW-0812">Transmembrane</keyword>
<name>A0ABD2NLK3_9CUCU</name>
<proteinExistence type="predicted"/>